<dbReference type="InterPro" id="IPR001173">
    <property type="entry name" value="Glyco_trans_2-like"/>
</dbReference>
<dbReference type="RefSeq" id="WP_007939086.1">
    <property type="nucleotide sequence ID" value="NZ_AKVJ01000076.1"/>
</dbReference>
<keyword evidence="4 6" id="KW-0808">Transferase</keyword>
<dbReference type="AlphaFoldDB" id="I9L6N2"/>
<dbReference type="InterPro" id="IPR029044">
    <property type="entry name" value="Nucleotide-diphossugar_trans"/>
</dbReference>
<evidence type="ECO:0000259" key="5">
    <source>
        <dbReference type="Pfam" id="PF00535"/>
    </source>
</evidence>
<protein>
    <submittedName>
        <fullName evidence="6">Glycosyl transferase family 2</fullName>
    </submittedName>
</protein>
<evidence type="ECO:0000313" key="6">
    <source>
        <dbReference type="EMBL" id="EIW16029.1"/>
    </source>
</evidence>
<dbReference type="Gene3D" id="3.90.550.10">
    <property type="entry name" value="Spore Coat Polysaccharide Biosynthesis Protein SpsA, Chain A"/>
    <property type="match status" value="1"/>
</dbReference>
<feature type="domain" description="Glycosyltransferase 2-like" evidence="5">
    <location>
        <begin position="34"/>
        <end position="107"/>
    </location>
</feature>
<evidence type="ECO:0000256" key="3">
    <source>
        <dbReference type="ARBA" id="ARBA00022676"/>
    </source>
</evidence>
<dbReference type="SUPFAM" id="SSF53448">
    <property type="entry name" value="Nucleotide-diphospho-sugar transferases"/>
    <property type="match status" value="1"/>
</dbReference>
<dbReference type="Pfam" id="PF00535">
    <property type="entry name" value="Glycos_transf_2"/>
    <property type="match status" value="1"/>
</dbReference>
<dbReference type="EMBL" id="AKVJ01000076">
    <property type="protein sequence ID" value="EIW16029.1"/>
    <property type="molecule type" value="Genomic_DNA"/>
</dbReference>
<comment type="similarity">
    <text evidence="2">Belongs to the glycosyltransferase 2 family.</text>
</comment>
<organism evidence="6 7">
    <name type="scientific">Pelosinus fermentans B4</name>
    <dbReference type="NCBI Taxonomy" id="1149862"/>
    <lineage>
        <taxon>Bacteria</taxon>
        <taxon>Bacillati</taxon>
        <taxon>Bacillota</taxon>
        <taxon>Negativicutes</taxon>
        <taxon>Selenomonadales</taxon>
        <taxon>Sporomusaceae</taxon>
        <taxon>Pelosinus</taxon>
    </lineage>
</organism>
<dbReference type="PANTHER" id="PTHR43179:SF12">
    <property type="entry name" value="GALACTOFURANOSYLTRANSFERASE GLFT2"/>
    <property type="match status" value="1"/>
</dbReference>
<evidence type="ECO:0000313" key="7">
    <source>
        <dbReference type="Proteomes" id="UP000004324"/>
    </source>
</evidence>
<dbReference type="PANTHER" id="PTHR43179">
    <property type="entry name" value="RHAMNOSYLTRANSFERASE WBBL"/>
    <property type="match status" value="1"/>
</dbReference>
<name>I9L6N2_9FIRM</name>
<dbReference type="Proteomes" id="UP000004324">
    <property type="component" value="Unassembled WGS sequence"/>
</dbReference>
<comment type="caution">
    <text evidence="6">The sequence shown here is derived from an EMBL/GenBank/DDBJ whole genome shotgun (WGS) entry which is preliminary data.</text>
</comment>
<reference evidence="6 7" key="1">
    <citation type="journal article" date="2012" name="J. Bacteriol.">
        <title>Draft Genome Sequences for Two Metal-Reducing Pelosinus fermentans Strains Isolated from a Cr(VI)-Contaminated Site and for Type Strain R7.</title>
        <authorList>
            <person name="Brown S.D."/>
            <person name="Podar M."/>
            <person name="Klingeman D.M."/>
            <person name="Johnson C.M."/>
            <person name="Yang Z.K."/>
            <person name="Utturkar S.M."/>
            <person name="Land M.L."/>
            <person name="Mosher J.J."/>
            <person name="Hurt R.A.Jr."/>
            <person name="Phelps T.J."/>
            <person name="Palumbo A.V."/>
            <person name="Arkin A.P."/>
            <person name="Hazen T.C."/>
            <person name="Elias D.A."/>
        </authorList>
    </citation>
    <scope>NUCLEOTIDE SEQUENCE [LARGE SCALE GENOMIC DNA]</scope>
    <source>
        <strain evidence="6 7">B4</strain>
    </source>
</reference>
<accession>I9L6N2</accession>
<sequence length="290" mass="33171">MDILAVLVLYKMNLEDSPTYQSLLTSVKAGNSQFSSLKLIIYDNSPNPQVSIKDIPVETIYVHDSDNGGLVAAYNYALCEAQNKEWMLLLDQDTILPQNFISNIIKNDNFTSMDESIVAIVPKVRCNKLVVSPAQVAFAGRMKSIANYIGKHNQPITAINSGALIKTSFMQEIGGFNKVFKLDFLDHWLFHKIYSLGRTVYVSESVLEHELSVSNFEKSITPERYENILLAEWHFYQLYKSKLEVGIYIIRNAIRAIYRFAVVKDKKISLVLIRHFFNVIQSCFILEQRK</sequence>
<keyword evidence="7" id="KW-1185">Reference proteome</keyword>
<dbReference type="GO" id="GO:0016757">
    <property type="term" value="F:glycosyltransferase activity"/>
    <property type="evidence" value="ECO:0007669"/>
    <property type="project" value="UniProtKB-KW"/>
</dbReference>
<comment type="pathway">
    <text evidence="1">Cell wall biogenesis; cell wall polysaccharide biosynthesis.</text>
</comment>
<evidence type="ECO:0000256" key="1">
    <source>
        <dbReference type="ARBA" id="ARBA00004776"/>
    </source>
</evidence>
<dbReference type="OrthoDB" id="119253at2"/>
<evidence type="ECO:0000256" key="2">
    <source>
        <dbReference type="ARBA" id="ARBA00006739"/>
    </source>
</evidence>
<keyword evidence="3" id="KW-0328">Glycosyltransferase</keyword>
<evidence type="ECO:0000256" key="4">
    <source>
        <dbReference type="ARBA" id="ARBA00022679"/>
    </source>
</evidence>
<gene>
    <name evidence="6" type="ORF">FB4_1718</name>
</gene>
<dbReference type="PATRIC" id="fig|1149862.3.peg.4759"/>
<proteinExistence type="inferred from homology"/>